<keyword evidence="2" id="KW-0378">Hydrolase</keyword>
<comment type="similarity">
    <text evidence="1">Belongs to the glycosyl hydrolase 32 family.</text>
</comment>
<protein>
    <recommendedName>
        <fullName evidence="5">Glycosyl hydrolase family 32 N-terminal domain-containing protein</fullName>
    </recommendedName>
</protein>
<dbReference type="SUPFAM" id="SSF75005">
    <property type="entry name" value="Arabinanase/levansucrase/invertase"/>
    <property type="match status" value="2"/>
</dbReference>
<evidence type="ECO:0000256" key="1">
    <source>
        <dbReference type="ARBA" id="ARBA00009902"/>
    </source>
</evidence>
<proteinExistence type="inferred from homology"/>
<feature type="domain" description="Glycosyl hydrolase family 32 N-terminal" evidence="5">
    <location>
        <begin position="402"/>
        <end position="486"/>
    </location>
</feature>
<evidence type="ECO:0000256" key="2">
    <source>
        <dbReference type="ARBA" id="ARBA00022801"/>
    </source>
</evidence>
<feature type="region of interest" description="Disordered" evidence="4">
    <location>
        <begin position="154"/>
        <end position="184"/>
    </location>
</feature>
<evidence type="ECO:0000313" key="6">
    <source>
        <dbReference type="EMBL" id="KXZ49899.1"/>
    </source>
</evidence>
<dbReference type="AlphaFoldDB" id="A0A150GJB6"/>
<name>A0A150GJB6_GONPE</name>
<dbReference type="GO" id="GO:0004553">
    <property type="term" value="F:hydrolase activity, hydrolyzing O-glycosyl compounds"/>
    <property type="evidence" value="ECO:0007669"/>
    <property type="project" value="InterPro"/>
</dbReference>
<evidence type="ECO:0000256" key="4">
    <source>
        <dbReference type="SAM" id="MobiDB-lite"/>
    </source>
</evidence>
<dbReference type="InterPro" id="IPR013320">
    <property type="entry name" value="ConA-like_dom_sf"/>
</dbReference>
<evidence type="ECO:0000259" key="5">
    <source>
        <dbReference type="Pfam" id="PF00251"/>
    </source>
</evidence>
<dbReference type="Gene3D" id="2.115.10.20">
    <property type="entry name" value="Glycosyl hydrolase domain, family 43"/>
    <property type="match status" value="2"/>
</dbReference>
<evidence type="ECO:0000256" key="3">
    <source>
        <dbReference type="ARBA" id="ARBA00023295"/>
    </source>
</evidence>
<feature type="region of interest" description="Disordered" evidence="4">
    <location>
        <begin position="356"/>
        <end position="388"/>
    </location>
</feature>
<dbReference type="Pfam" id="PF00251">
    <property type="entry name" value="Glyco_hydro_32N"/>
    <property type="match status" value="2"/>
</dbReference>
<dbReference type="InterPro" id="IPR013148">
    <property type="entry name" value="Glyco_hydro_32_N"/>
</dbReference>
<gene>
    <name evidence="6" type="ORF">GPECTOR_19g350</name>
</gene>
<keyword evidence="7" id="KW-1185">Reference proteome</keyword>
<feature type="region of interest" description="Disordered" evidence="4">
    <location>
        <begin position="292"/>
        <end position="338"/>
    </location>
</feature>
<feature type="domain" description="Glycosyl hydrolase family 32 N-terminal" evidence="5">
    <location>
        <begin position="37"/>
        <end position="147"/>
    </location>
</feature>
<evidence type="ECO:0000313" key="7">
    <source>
        <dbReference type="Proteomes" id="UP000075714"/>
    </source>
</evidence>
<feature type="compositionally biased region" description="Low complexity" evidence="4">
    <location>
        <begin position="160"/>
        <end position="172"/>
    </location>
</feature>
<feature type="compositionally biased region" description="Low complexity" evidence="4">
    <location>
        <begin position="328"/>
        <end position="338"/>
    </location>
</feature>
<organism evidence="6 7">
    <name type="scientific">Gonium pectorale</name>
    <name type="common">Green alga</name>
    <dbReference type="NCBI Taxonomy" id="33097"/>
    <lineage>
        <taxon>Eukaryota</taxon>
        <taxon>Viridiplantae</taxon>
        <taxon>Chlorophyta</taxon>
        <taxon>core chlorophytes</taxon>
        <taxon>Chlorophyceae</taxon>
        <taxon>CS clade</taxon>
        <taxon>Chlamydomonadales</taxon>
        <taxon>Volvocaceae</taxon>
        <taxon>Gonium</taxon>
    </lineage>
</organism>
<feature type="compositionally biased region" description="Low complexity" evidence="4">
    <location>
        <begin position="369"/>
        <end position="378"/>
    </location>
</feature>
<accession>A0A150GJB6</accession>
<dbReference type="InterPro" id="IPR001362">
    <property type="entry name" value="Glyco_hydro_32"/>
</dbReference>
<dbReference type="GO" id="GO:0005975">
    <property type="term" value="P:carbohydrate metabolic process"/>
    <property type="evidence" value="ECO:0007669"/>
    <property type="project" value="InterPro"/>
</dbReference>
<reference evidence="7" key="1">
    <citation type="journal article" date="2016" name="Nat. Commun.">
        <title>The Gonium pectorale genome demonstrates co-option of cell cycle regulation during the evolution of multicellularity.</title>
        <authorList>
            <person name="Hanschen E.R."/>
            <person name="Marriage T.N."/>
            <person name="Ferris P.J."/>
            <person name="Hamaji T."/>
            <person name="Toyoda A."/>
            <person name="Fujiyama A."/>
            <person name="Neme R."/>
            <person name="Noguchi H."/>
            <person name="Minakuchi Y."/>
            <person name="Suzuki M."/>
            <person name="Kawai-Toyooka H."/>
            <person name="Smith D.R."/>
            <person name="Sparks H."/>
            <person name="Anderson J."/>
            <person name="Bakaric R."/>
            <person name="Luria V."/>
            <person name="Karger A."/>
            <person name="Kirschner M.W."/>
            <person name="Durand P.M."/>
            <person name="Michod R.E."/>
            <person name="Nozaki H."/>
            <person name="Olson B.J."/>
        </authorList>
    </citation>
    <scope>NUCLEOTIDE SEQUENCE [LARGE SCALE GENOMIC DNA]</scope>
    <source>
        <strain evidence="7">NIES-2863</strain>
    </source>
</reference>
<comment type="caution">
    <text evidence="6">The sequence shown here is derived from an EMBL/GenBank/DDBJ whole genome shotgun (WGS) entry which is preliminary data.</text>
</comment>
<dbReference type="OrthoDB" id="202537at2759"/>
<dbReference type="InterPro" id="IPR050551">
    <property type="entry name" value="Fructan_Metab_Enzymes"/>
</dbReference>
<sequence>MDENGVPTILYTGVRLRSSDVCGPLPPPECDLGTACIETQCLAWADPDDPKLLHWTKEDVPFLSLPPPNMELTAWRDPFVIGRPGKDGQDCWTVMIGAGVKERGGTALVYRAESLRGGSWSYAGELCRGKGDTGVIWECPVLLQIPRLPAPQLAEPPAPAAKAASAAASPSPTKLQAAQWQPTKLAAVEAPRGADAGALGAAARGYEPTAQSQRVEPLPFLVPTPASPRPPIIVLPGGAGSTADAVDAAWAAAIAGGGGGDSGRMAVLSPRRTPPGPPSSRIMSPLPASPFSPTFAGHLNPRRTPPPSPRQSLTLHMGAAGPTLTRGSPTTPVSPRSPVSAVTTLLERVPTSDVAPILPAPLSPPGRRTPATAVEPGATAPPPAAARATSGDWRRYQTLFCLCPDDCNSMAVYYLGSYDPRVASFDLDSALGPFPLDLGDIFYAPNTLTDPEGRCVLWGWLQEKPRRVGAYDYAGCLSMPRLLYLEVDESDRPGSTAPAVHLVQRPPPGVSKLRVPGSEWLAEGLLLEPGSTLPVPLMSGCHIELDVTMNRTQPALKGLGVGADGEGGSRCSGVLLHSWRGGAEGAAALLYHWDSGVLEVVFEAMDPSNLTFSLAAQGARRVGGRLLRPPAPGSPLSLRVFLDYSCLEVFTAAGEVLTARVYRGAAPAAPVAHHPIHPSTAAHMTASPSLPLYGYGGAAAAGVELVSFGCSTAFESVAAYEVGSMWVEDL</sequence>
<feature type="compositionally biased region" description="Polar residues" evidence="4">
    <location>
        <begin position="173"/>
        <end position="182"/>
    </location>
</feature>
<dbReference type="SUPFAM" id="SSF49899">
    <property type="entry name" value="Concanavalin A-like lectins/glucanases"/>
    <property type="match status" value="1"/>
</dbReference>
<keyword evidence="3" id="KW-0326">Glycosidase</keyword>
<dbReference type="InterPro" id="IPR023296">
    <property type="entry name" value="Glyco_hydro_beta-prop_sf"/>
</dbReference>
<dbReference type="EMBL" id="LSYV01000020">
    <property type="protein sequence ID" value="KXZ49899.1"/>
    <property type="molecule type" value="Genomic_DNA"/>
</dbReference>
<dbReference type="SMART" id="SM00640">
    <property type="entry name" value="Glyco_32"/>
    <property type="match status" value="1"/>
</dbReference>
<dbReference type="Proteomes" id="UP000075714">
    <property type="component" value="Unassembled WGS sequence"/>
</dbReference>
<dbReference type="STRING" id="33097.A0A150GJB6"/>
<dbReference type="Gene3D" id="2.60.120.560">
    <property type="entry name" value="Exo-inulinase, domain 1"/>
    <property type="match status" value="1"/>
</dbReference>
<dbReference type="PANTHER" id="PTHR31953">
    <property type="entry name" value="BETA-FRUCTOFURANOSIDASE, INSOLUBLE ISOENZYME CWINV1-RELATED"/>
    <property type="match status" value="1"/>
</dbReference>